<dbReference type="InterPro" id="IPR006033">
    <property type="entry name" value="AsnA_fam"/>
</dbReference>
<evidence type="ECO:0000313" key="9">
    <source>
        <dbReference type="EMBL" id="RAU19005.1"/>
    </source>
</evidence>
<dbReference type="EMBL" id="QKRX01000003">
    <property type="protein sequence ID" value="RAU19005.1"/>
    <property type="molecule type" value="Genomic_DNA"/>
</dbReference>
<reference evidence="9 10" key="1">
    <citation type="submission" date="2018-06" db="EMBL/GenBank/DDBJ databases">
        <title>Nitrincola tibetense sp. nov., isolated from Lake XuguoCo on Tibetan Plateau.</title>
        <authorList>
            <person name="Xing P."/>
        </authorList>
    </citation>
    <scope>NUCLEOTIDE SEQUENCE [LARGE SCALE GENOMIC DNA]</scope>
    <source>
        <strain evidence="10">xg18</strain>
    </source>
</reference>
<evidence type="ECO:0000256" key="2">
    <source>
        <dbReference type="ARBA" id="ARBA00012920"/>
    </source>
</evidence>
<accession>A0A364NQ42</accession>
<dbReference type="SMART" id="SM00870">
    <property type="entry name" value="Asparaginase"/>
    <property type="match status" value="1"/>
</dbReference>
<keyword evidence="3" id="KW-0378">Hydrolase</keyword>
<dbReference type="FunFam" id="3.40.50.40:FF:000001">
    <property type="entry name" value="L-asparaginase 1"/>
    <property type="match status" value="1"/>
</dbReference>
<dbReference type="InterPro" id="IPR006034">
    <property type="entry name" value="Asparaginase/glutaminase-like"/>
</dbReference>
<comment type="caution">
    <text evidence="9">The sequence shown here is derived from an EMBL/GenBank/DDBJ whole genome shotgun (WGS) entry which is preliminary data.</text>
</comment>
<evidence type="ECO:0000259" key="8">
    <source>
        <dbReference type="Pfam" id="PF17763"/>
    </source>
</evidence>
<dbReference type="InterPro" id="IPR027475">
    <property type="entry name" value="Asparaginase/glutaminase_AS2"/>
</dbReference>
<evidence type="ECO:0000256" key="1">
    <source>
        <dbReference type="ARBA" id="ARBA00010518"/>
    </source>
</evidence>
<dbReference type="AlphaFoldDB" id="A0A364NQ42"/>
<dbReference type="EC" id="3.5.1.1" evidence="2"/>
<evidence type="ECO:0000256" key="6">
    <source>
        <dbReference type="PROSITE-ProRule" id="PRU10100"/>
    </source>
</evidence>
<protein>
    <recommendedName>
        <fullName evidence="2">asparaginase</fullName>
        <ecNumber evidence="2">3.5.1.1</ecNumber>
    </recommendedName>
</protein>
<dbReference type="Gene3D" id="3.40.50.1170">
    <property type="entry name" value="L-asparaginase, N-terminal domain"/>
    <property type="match status" value="1"/>
</dbReference>
<dbReference type="SUPFAM" id="SSF53774">
    <property type="entry name" value="Glutaminase/Asparaginase"/>
    <property type="match status" value="1"/>
</dbReference>
<evidence type="ECO:0000256" key="3">
    <source>
        <dbReference type="ARBA" id="ARBA00022801"/>
    </source>
</evidence>
<dbReference type="CDD" id="cd08963">
    <property type="entry name" value="L-asparaginase_I"/>
    <property type="match status" value="1"/>
</dbReference>
<dbReference type="NCBIfam" id="NF006998">
    <property type="entry name" value="PRK09461.1"/>
    <property type="match status" value="1"/>
</dbReference>
<dbReference type="PRINTS" id="PR00139">
    <property type="entry name" value="ASNGLNASE"/>
</dbReference>
<dbReference type="PANTHER" id="PTHR11707:SF28">
    <property type="entry name" value="60 KDA LYSOPHOSPHOLIPASE"/>
    <property type="match status" value="1"/>
</dbReference>
<dbReference type="Gene3D" id="3.40.50.40">
    <property type="match status" value="1"/>
</dbReference>
<dbReference type="Proteomes" id="UP000250744">
    <property type="component" value="Unassembled WGS sequence"/>
</dbReference>
<dbReference type="Pfam" id="PF17763">
    <property type="entry name" value="Asparaginase_C"/>
    <property type="match status" value="1"/>
</dbReference>
<feature type="domain" description="L-asparaginase N-terminal" evidence="7">
    <location>
        <begin position="4"/>
        <end position="191"/>
    </location>
</feature>
<evidence type="ECO:0000313" key="10">
    <source>
        <dbReference type="Proteomes" id="UP000250744"/>
    </source>
</evidence>
<feature type="binding site" evidence="5">
    <location>
        <position position="59"/>
    </location>
    <ligand>
        <name>substrate</name>
    </ligand>
</feature>
<feature type="binding site" evidence="5">
    <location>
        <begin position="90"/>
        <end position="91"/>
    </location>
    <ligand>
        <name>substrate</name>
    </ligand>
</feature>
<feature type="domain" description="Asparaginase/glutaminase C-terminal" evidence="8">
    <location>
        <begin position="211"/>
        <end position="326"/>
    </location>
</feature>
<dbReference type="RefSeq" id="WP_112158392.1">
    <property type="nucleotide sequence ID" value="NZ_QKRX01000003.1"/>
</dbReference>
<dbReference type="InterPro" id="IPR037152">
    <property type="entry name" value="L-asparaginase_N_sf"/>
</dbReference>
<proteinExistence type="inferred from homology"/>
<name>A0A364NQ42_9GAMM</name>
<dbReference type="PROSITE" id="PS51732">
    <property type="entry name" value="ASN_GLN_ASE_3"/>
    <property type="match status" value="1"/>
</dbReference>
<keyword evidence="10" id="KW-1185">Reference proteome</keyword>
<dbReference type="PANTHER" id="PTHR11707">
    <property type="entry name" value="L-ASPARAGINASE"/>
    <property type="match status" value="1"/>
</dbReference>
<dbReference type="Pfam" id="PF00710">
    <property type="entry name" value="Asparaginase"/>
    <property type="match status" value="1"/>
</dbReference>
<dbReference type="InterPro" id="IPR041725">
    <property type="entry name" value="L-asparaginase_I"/>
</dbReference>
<evidence type="ECO:0000259" key="7">
    <source>
        <dbReference type="Pfam" id="PF00710"/>
    </source>
</evidence>
<dbReference type="OrthoDB" id="9788068at2"/>
<feature type="active site" evidence="6">
    <location>
        <position position="90"/>
    </location>
</feature>
<dbReference type="InterPro" id="IPR036152">
    <property type="entry name" value="Asp/glu_Ase-like_sf"/>
</dbReference>
<evidence type="ECO:0000256" key="4">
    <source>
        <dbReference type="PIRSR" id="PIRSR001220-1"/>
    </source>
</evidence>
<comment type="similarity">
    <text evidence="1">Belongs to the asparaginase 1 family.</text>
</comment>
<dbReference type="NCBIfam" id="TIGR00519">
    <property type="entry name" value="asnASE_I"/>
    <property type="match status" value="1"/>
</dbReference>
<dbReference type="InterPro" id="IPR040919">
    <property type="entry name" value="Asparaginase_C"/>
</dbReference>
<dbReference type="FunFam" id="3.40.50.1170:FF:000001">
    <property type="entry name" value="L-asparaginase 2"/>
    <property type="match status" value="1"/>
</dbReference>
<dbReference type="PIRSF" id="PIRSF001220">
    <property type="entry name" value="L-ASNase_gatD"/>
    <property type="match status" value="1"/>
</dbReference>
<dbReference type="PIRSF" id="PIRSF500176">
    <property type="entry name" value="L_ASNase"/>
    <property type="match status" value="1"/>
</dbReference>
<dbReference type="SFLD" id="SFLDS00057">
    <property type="entry name" value="Glutaminase/Asparaginase"/>
    <property type="match status" value="1"/>
</dbReference>
<sequence>MKRRVLIIYSGGTIGMQSSDQGYVPMKGFDRQINKLFRARGLQYLPHYDIIECQQLIDSSNILPNDWTRLSHLLIQNWDEYDGFVLLHGTDTMAYTASMLSFMLQGMNKPVILTGSQIPMMEARSDGPENLITAVMLAGNYNVPEVCIFFANRLLRGNRSTKVKSSGFDAFDSPNFPWLGSVGINIDIQSQLLLKKRAPSHLAPTFDSDAVAVIQIFPGISAEIIKAVVQRPGVKGLILQTYGAGNPPDANKLFIEVLEQASASGIITLNITQCAYGSVSQGAYATGATLNRIGVIAGADLTLEAAFTKLHFLLSQHESTDTVRQALITPLAGEMTV</sequence>
<dbReference type="GO" id="GO:0009066">
    <property type="term" value="P:aspartate family amino acid metabolic process"/>
    <property type="evidence" value="ECO:0007669"/>
    <property type="project" value="UniProtKB-ARBA"/>
</dbReference>
<dbReference type="InterPro" id="IPR027473">
    <property type="entry name" value="L-asparaginase_C"/>
</dbReference>
<organism evidence="9 10">
    <name type="scientific">Nitrincola tibetensis</name>
    <dbReference type="NCBI Taxonomy" id="2219697"/>
    <lineage>
        <taxon>Bacteria</taxon>
        <taxon>Pseudomonadati</taxon>
        <taxon>Pseudomonadota</taxon>
        <taxon>Gammaproteobacteria</taxon>
        <taxon>Oceanospirillales</taxon>
        <taxon>Oceanospirillaceae</taxon>
        <taxon>Nitrincola</taxon>
    </lineage>
</organism>
<dbReference type="PROSITE" id="PS00917">
    <property type="entry name" value="ASN_GLN_ASE_2"/>
    <property type="match status" value="1"/>
</dbReference>
<dbReference type="InterPro" id="IPR027474">
    <property type="entry name" value="L-asparaginase_N"/>
</dbReference>
<feature type="active site" description="O-isoaspartyl threonine intermediate" evidence="4">
    <location>
        <position position="13"/>
    </location>
</feature>
<dbReference type="GO" id="GO:0004067">
    <property type="term" value="F:asparaginase activity"/>
    <property type="evidence" value="ECO:0007669"/>
    <property type="project" value="UniProtKB-UniRule"/>
</dbReference>
<evidence type="ECO:0000256" key="5">
    <source>
        <dbReference type="PIRSR" id="PIRSR001220-2"/>
    </source>
</evidence>
<gene>
    <name evidence="9" type="ORF">DN062_05910</name>
</gene>